<evidence type="ECO:0000313" key="6">
    <source>
        <dbReference type="Proteomes" id="UP000659630"/>
    </source>
</evidence>
<dbReference type="Gene3D" id="1.10.10.10">
    <property type="entry name" value="Winged helix-like DNA-binding domain superfamily/Winged helix DNA-binding domain"/>
    <property type="match status" value="2"/>
</dbReference>
<keyword evidence="4" id="KW-0131">Cell cycle</keyword>
<keyword evidence="3" id="KW-0159">Chromosome partition</keyword>
<name>A0A923I8D4_9FIRM</name>
<dbReference type="EMBL" id="JACONZ010000004">
    <property type="protein sequence ID" value="MBC5582166.1"/>
    <property type="molecule type" value="Genomic_DNA"/>
</dbReference>
<dbReference type="PANTHER" id="PTHR34298">
    <property type="entry name" value="SEGREGATION AND CONDENSATION PROTEIN B"/>
    <property type="match status" value="1"/>
</dbReference>
<dbReference type="NCBIfam" id="TIGR00281">
    <property type="entry name" value="SMC-Scp complex subunit ScpB"/>
    <property type="match status" value="1"/>
</dbReference>
<evidence type="ECO:0000313" key="5">
    <source>
        <dbReference type="EMBL" id="MBC5582166.1"/>
    </source>
</evidence>
<keyword evidence="1" id="KW-0963">Cytoplasm</keyword>
<dbReference type="GO" id="GO:0051304">
    <property type="term" value="P:chromosome separation"/>
    <property type="evidence" value="ECO:0007669"/>
    <property type="project" value="InterPro"/>
</dbReference>
<dbReference type="PIRSF" id="PIRSF019345">
    <property type="entry name" value="ScpB"/>
    <property type="match status" value="1"/>
</dbReference>
<dbReference type="AlphaFoldDB" id="A0A923I8D4"/>
<evidence type="ECO:0000256" key="1">
    <source>
        <dbReference type="ARBA" id="ARBA00022490"/>
    </source>
</evidence>
<dbReference type="PANTHER" id="PTHR34298:SF2">
    <property type="entry name" value="SEGREGATION AND CONDENSATION PROTEIN B"/>
    <property type="match status" value="1"/>
</dbReference>
<keyword evidence="6" id="KW-1185">Reference proteome</keyword>
<evidence type="ECO:0000256" key="4">
    <source>
        <dbReference type="ARBA" id="ARBA00023306"/>
    </source>
</evidence>
<accession>A0A923I8D4</accession>
<dbReference type="InterPro" id="IPR036390">
    <property type="entry name" value="WH_DNA-bd_sf"/>
</dbReference>
<dbReference type="SUPFAM" id="SSF46785">
    <property type="entry name" value="Winged helix' DNA-binding domain"/>
    <property type="match status" value="2"/>
</dbReference>
<evidence type="ECO:0000256" key="3">
    <source>
        <dbReference type="ARBA" id="ARBA00022829"/>
    </source>
</evidence>
<dbReference type="Proteomes" id="UP000659630">
    <property type="component" value="Unassembled WGS sequence"/>
</dbReference>
<proteinExistence type="predicted"/>
<protein>
    <submittedName>
        <fullName evidence="5">SMC-Scp complex subunit ScpB</fullName>
    </submittedName>
</protein>
<keyword evidence="2" id="KW-0132">Cell division</keyword>
<dbReference type="GO" id="GO:0051301">
    <property type="term" value="P:cell division"/>
    <property type="evidence" value="ECO:0007669"/>
    <property type="project" value="UniProtKB-KW"/>
</dbReference>
<dbReference type="InterPro" id="IPR036388">
    <property type="entry name" value="WH-like_DNA-bd_sf"/>
</dbReference>
<dbReference type="Pfam" id="PF04079">
    <property type="entry name" value="SMC_ScpB"/>
    <property type="match status" value="1"/>
</dbReference>
<dbReference type="RefSeq" id="WP_186888511.1">
    <property type="nucleotide sequence ID" value="NZ_JACONZ010000004.1"/>
</dbReference>
<comment type="caution">
    <text evidence="5">The sequence shown here is derived from an EMBL/GenBank/DDBJ whole genome shotgun (WGS) entry which is preliminary data.</text>
</comment>
<sequence length="201" mass="21832">MDLKQYRAALEAVLFAVAEPVATEKLAEILGIEHQVVERLCGHLRDEYAEEEHGIQLLCLEGRWQFSTKGQFGEYVKAALDNRRNVPLSAAALEVLAVIAYNQPVTRSFIEQVRGVDSSGVVQSLAQKGLIEEAGRLDLPGRPIAFRTTDVFLRSFGLSSIADLPPLHGDEMSAEEVAARMDEAALEAEEAGQAGAAGEEL</sequence>
<organism evidence="5 6">
    <name type="scientific">Anaerofilum hominis</name>
    <dbReference type="NCBI Taxonomy" id="2763016"/>
    <lineage>
        <taxon>Bacteria</taxon>
        <taxon>Bacillati</taxon>
        <taxon>Bacillota</taxon>
        <taxon>Clostridia</taxon>
        <taxon>Eubacteriales</taxon>
        <taxon>Oscillospiraceae</taxon>
        <taxon>Anaerofilum</taxon>
    </lineage>
</organism>
<reference evidence="5" key="1">
    <citation type="submission" date="2020-08" db="EMBL/GenBank/DDBJ databases">
        <title>Genome public.</title>
        <authorList>
            <person name="Liu C."/>
            <person name="Sun Q."/>
        </authorList>
    </citation>
    <scope>NUCLEOTIDE SEQUENCE</scope>
    <source>
        <strain evidence="5">BX8</strain>
    </source>
</reference>
<dbReference type="InterPro" id="IPR005234">
    <property type="entry name" value="ScpB_csome_segregation"/>
</dbReference>
<evidence type="ECO:0000256" key="2">
    <source>
        <dbReference type="ARBA" id="ARBA00022618"/>
    </source>
</evidence>
<gene>
    <name evidence="5" type="primary">scpB</name>
    <name evidence="5" type="ORF">H8S23_11670</name>
</gene>